<evidence type="ECO:0000256" key="1">
    <source>
        <dbReference type="ARBA" id="ARBA00004496"/>
    </source>
</evidence>
<evidence type="ECO:0000256" key="9">
    <source>
        <dbReference type="ARBA" id="ARBA00030617"/>
    </source>
</evidence>
<proteinExistence type="inferred from homology"/>
<feature type="domain" description="Exoribonuclease phosphorolytic" evidence="10">
    <location>
        <begin position="91"/>
        <end position="227"/>
    </location>
</feature>
<dbReference type="PANTHER" id="PTHR11097:SF9">
    <property type="entry name" value="EXOSOME COMPLEX COMPONENT RRP43"/>
    <property type="match status" value="1"/>
</dbReference>
<comment type="subcellular location">
    <subcellularLocation>
        <location evidence="1">Cytoplasm</location>
    </subcellularLocation>
    <subcellularLocation>
        <location evidence="2">Nucleus</location>
        <location evidence="2">Nucleolus</location>
    </subcellularLocation>
</comment>
<dbReference type="SUPFAM" id="SSF54211">
    <property type="entry name" value="Ribosomal protein S5 domain 2-like"/>
    <property type="match status" value="1"/>
</dbReference>
<keyword evidence="12" id="KW-1185">Reference proteome</keyword>
<dbReference type="CDD" id="cd11358">
    <property type="entry name" value="RNase_PH"/>
    <property type="match status" value="1"/>
</dbReference>
<keyword evidence="7" id="KW-0694">RNA-binding</keyword>
<dbReference type="PANTHER" id="PTHR11097">
    <property type="entry name" value="EXOSOME COMPLEX EXONUCLEASE RIBOSOMAL RNA PROCESSING PROTEIN"/>
    <property type="match status" value="1"/>
</dbReference>
<evidence type="ECO:0000256" key="4">
    <source>
        <dbReference type="ARBA" id="ARBA00022490"/>
    </source>
</evidence>
<evidence type="ECO:0000256" key="5">
    <source>
        <dbReference type="ARBA" id="ARBA00022552"/>
    </source>
</evidence>
<evidence type="ECO:0000259" key="10">
    <source>
        <dbReference type="Pfam" id="PF01138"/>
    </source>
</evidence>
<dbReference type="InterPro" id="IPR050590">
    <property type="entry name" value="Exosome_comp_Rrp42_subfam"/>
</dbReference>
<evidence type="ECO:0000256" key="6">
    <source>
        <dbReference type="ARBA" id="ARBA00022835"/>
    </source>
</evidence>
<organism evidence="11 12">
    <name type="scientific">Kluyveromyces marxianus</name>
    <name type="common">Yeast</name>
    <name type="synonym">Candida kefyr</name>
    <dbReference type="NCBI Taxonomy" id="4911"/>
    <lineage>
        <taxon>Eukaryota</taxon>
        <taxon>Fungi</taxon>
        <taxon>Dikarya</taxon>
        <taxon>Ascomycota</taxon>
        <taxon>Saccharomycotina</taxon>
        <taxon>Saccharomycetes</taxon>
        <taxon>Saccharomycetales</taxon>
        <taxon>Saccharomycetaceae</taxon>
        <taxon>Kluyveromyces</taxon>
    </lineage>
</organism>
<keyword evidence="8" id="KW-0539">Nucleus</keyword>
<dbReference type="Pfam" id="PF01138">
    <property type="entry name" value="RNase_PH"/>
    <property type="match status" value="1"/>
</dbReference>
<dbReference type="InterPro" id="IPR001247">
    <property type="entry name" value="ExoRNase_PH_dom1"/>
</dbReference>
<dbReference type="EMBL" id="CP015054">
    <property type="protein sequence ID" value="QGN14050.1"/>
    <property type="molecule type" value="Genomic_DNA"/>
</dbReference>
<sequence>MLLKASNLKVLEKKKKIFNSSHLIASNMKGRIINRVSEAQLQSIPAMSDADSIEVHPVVFPPEVLARILPDLSLQRHLSLETRPCSRRFEEFREIKLSDGNISRYSGNASNNGSNDVIGSNVLRAGKTFIMTSITGGIIEETLSAGSNDIGEEELIEIATEENKLSENATVFPVVEVHRGRVGGPTDEEMITSEKLHKTLLHSGLLKKKALAVSCGIRRTDENGNVSIIYDDEALEEDKKINESINRKWSYVLYAKIQVFSRNGPIFDLCWNSLISALKSVKLPRAFLDERAADLKIAVRTRGRSMTIRETYDILCDPKKYLPLELNESQLAFGSNFGIVDIDPLAELDHEEESNADKMEVTDKKSVLLADIETEAEETSIQSTLTFITSKDGMMKNATVIGGGSKITPSMIRRCITLSKQRADDIQSKI</sequence>
<accession>A0ABX6ERG2</accession>
<evidence type="ECO:0000256" key="8">
    <source>
        <dbReference type="ARBA" id="ARBA00023242"/>
    </source>
</evidence>
<evidence type="ECO:0000256" key="7">
    <source>
        <dbReference type="ARBA" id="ARBA00022884"/>
    </source>
</evidence>
<dbReference type="InterPro" id="IPR027408">
    <property type="entry name" value="PNPase/RNase_PH_dom_sf"/>
</dbReference>
<evidence type="ECO:0000256" key="3">
    <source>
        <dbReference type="ARBA" id="ARBA00006678"/>
    </source>
</evidence>
<dbReference type="Gene3D" id="3.30.230.70">
    <property type="entry name" value="GHMP Kinase, N-terminal domain"/>
    <property type="match status" value="1"/>
</dbReference>
<evidence type="ECO:0000313" key="12">
    <source>
        <dbReference type="Proteomes" id="UP000422736"/>
    </source>
</evidence>
<dbReference type="Proteomes" id="UP000422736">
    <property type="component" value="Chromosome 1"/>
</dbReference>
<reference evidence="11 12" key="1">
    <citation type="submission" date="2016-03" db="EMBL/GenBank/DDBJ databases">
        <title>How can Kluyveromyces marxianus grow so fast - potential evolutionary course in Saccharomyces Complex revealed by comparative genomics.</title>
        <authorList>
            <person name="Mo W."/>
            <person name="Lu W."/>
            <person name="Yang X."/>
            <person name="Qi J."/>
            <person name="Lv H."/>
        </authorList>
    </citation>
    <scope>NUCLEOTIDE SEQUENCE [LARGE SCALE GENOMIC DNA]</scope>
    <source>
        <strain evidence="11 12">FIM1</strain>
    </source>
</reference>
<dbReference type="InterPro" id="IPR020568">
    <property type="entry name" value="Ribosomal_Su5_D2-typ_SF"/>
</dbReference>
<reference evidence="11 12" key="2">
    <citation type="submission" date="2019-11" db="EMBL/GenBank/DDBJ databases">
        <authorList>
            <person name="Lu H."/>
        </authorList>
    </citation>
    <scope>NUCLEOTIDE SEQUENCE [LARGE SCALE GENOMIC DNA]</scope>
    <source>
        <strain evidence="11 12">FIM1</strain>
    </source>
</reference>
<keyword evidence="4" id="KW-0963">Cytoplasm</keyword>
<protein>
    <recommendedName>
        <fullName evidence="9">Ribosomal RNA-processing protein 43</fullName>
    </recommendedName>
</protein>
<comment type="similarity">
    <text evidence="3">Belongs to the RNase PH family.</text>
</comment>
<keyword evidence="5" id="KW-0698">rRNA processing</keyword>
<evidence type="ECO:0000313" key="11">
    <source>
        <dbReference type="EMBL" id="QGN14050.1"/>
    </source>
</evidence>
<name>A0ABX6ERG2_KLUMA</name>
<keyword evidence="6" id="KW-0271">Exosome</keyword>
<gene>
    <name evidence="11" type="primary">RRP43</name>
    <name evidence="11" type="ORF">FIM1_701</name>
</gene>
<evidence type="ECO:0000256" key="2">
    <source>
        <dbReference type="ARBA" id="ARBA00004604"/>
    </source>
</evidence>